<reference evidence="1" key="2">
    <citation type="submission" date="2020-11" db="EMBL/GenBank/DDBJ databases">
        <authorList>
            <person name="McCartney M.A."/>
            <person name="Auch B."/>
            <person name="Kono T."/>
            <person name="Mallez S."/>
            <person name="Becker A."/>
            <person name="Gohl D.M."/>
            <person name="Silverstein K.A.T."/>
            <person name="Koren S."/>
            <person name="Bechman K.B."/>
            <person name="Herman A."/>
            <person name="Abrahante J.E."/>
            <person name="Garbe J."/>
        </authorList>
    </citation>
    <scope>NUCLEOTIDE SEQUENCE</scope>
    <source>
        <strain evidence="1">Duluth1</strain>
        <tissue evidence="1">Whole animal</tissue>
    </source>
</reference>
<sequence>MKNSLPNRGIGEGLLIGNTVFNAENVNNGDSIPIRIINTSPESVTIKEGSTLGYAEDLQESDLENSQVESDNLSHGLNQPCSDRSDIEKVLSKICTNVQAQNFLIIKGFYL</sequence>
<name>A0A9D4CRZ0_DREPO</name>
<evidence type="ECO:0000313" key="1">
    <source>
        <dbReference type="EMBL" id="KAH3730142.1"/>
    </source>
</evidence>
<dbReference type="EMBL" id="JAIWYP010000012">
    <property type="protein sequence ID" value="KAH3730142.1"/>
    <property type="molecule type" value="Genomic_DNA"/>
</dbReference>
<comment type="caution">
    <text evidence="1">The sequence shown here is derived from an EMBL/GenBank/DDBJ whole genome shotgun (WGS) entry which is preliminary data.</text>
</comment>
<dbReference type="Proteomes" id="UP000828390">
    <property type="component" value="Unassembled WGS sequence"/>
</dbReference>
<keyword evidence="2" id="KW-1185">Reference proteome</keyword>
<gene>
    <name evidence="1" type="ORF">DPMN_056123</name>
</gene>
<dbReference type="AlphaFoldDB" id="A0A9D4CRZ0"/>
<reference evidence="1" key="1">
    <citation type="journal article" date="2019" name="bioRxiv">
        <title>The Genome of the Zebra Mussel, Dreissena polymorpha: A Resource for Invasive Species Research.</title>
        <authorList>
            <person name="McCartney M.A."/>
            <person name="Auch B."/>
            <person name="Kono T."/>
            <person name="Mallez S."/>
            <person name="Zhang Y."/>
            <person name="Obille A."/>
            <person name="Becker A."/>
            <person name="Abrahante J.E."/>
            <person name="Garbe J."/>
            <person name="Badalamenti J.P."/>
            <person name="Herman A."/>
            <person name="Mangelson H."/>
            <person name="Liachko I."/>
            <person name="Sullivan S."/>
            <person name="Sone E.D."/>
            <person name="Koren S."/>
            <person name="Silverstein K.A.T."/>
            <person name="Beckman K.B."/>
            <person name="Gohl D.M."/>
        </authorList>
    </citation>
    <scope>NUCLEOTIDE SEQUENCE</scope>
    <source>
        <strain evidence="1">Duluth1</strain>
        <tissue evidence="1">Whole animal</tissue>
    </source>
</reference>
<organism evidence="1 2">
    <name type="scientific">Dreissena polymorpha</name>
    <name type="common">Zebra mussel</name>
    <name type="synonym">Mytilus polymorpha</name>
    <dbReference type="NCBI Taxonomy" id="45954"/>
    <lineage>
        <taxon>Eukaryota</taxon>
        <taxon>Metazoa</taxon>
        <taxon>Spiralia</taxon>
        <taxon>Lophotrochozoa</taxon>
        <taxon>Mollusca</taxon>
        <taxon>Bivalvia</taxon>
        <taxon>Autobranchia</taxon>
        <taxon>Heteroconchia</taxon>
        <taxon>Euheterodonta</taxon>
        <taxon>Imparidentia</taxon>
        <taxon>Neoheterodontei</taxon>
        <taxon>Myida</taxon>
        <taxon>Dreissenoidea</taxon>
        <taxon>Dreissenidae</taxon>
        <taxon>Dreissena</taxon>
    </lineage>
</organism>
<protein>
    <submittedName>
        <fullName evidence="1">Uncharacterized protein</fullName>
    </submittedName>
</protein>
<accession>A0A9D4CRZ0</accession>
<evidence type="ECO:0000313" key="2">
    <source>
        <dbReference type="Proteomes" id="UP000828390"/>
    </source>
</evidence>
<proteinExistence type="predicted"/>